<dbReference type="OrthoDB" id="6125299at2"/>
<dbReference type="AlphaFoldDB" id="A0A094IYB5"/>
<organism evidence="2 3">
    <name type="scientific">Pseudidiomarina salinarum</name>
    <dbReference type="NCBI Taxonomy" id="435908"/>
    <lineage>
        <taxon>Bacteria</taxon>
        <taxon>Pseudomonadati</taxon>
        <taxon>Pseudomonadota</taxon>
        <taxon>Gammaproteobacteria</taxon>
        <taxon>Alteromonadales</taxon>
        <taxon>Idiomarinaceae</taxon>
        <taxon>Pseudidiomarina</taxon>
    </lineage>
</organism>
<accession>A0A094IYB5</accession>
<name>A0A094IYB5_9GAMM</name>
<keyword evidence="3" id="KW-1185">Reference proteome</keyword>
<dbReference type="eggNOG" id="ENOG502ZSJJ">
    <property type="taxonomic scope" value="Bacteria"/>
</dbReference>
<dbReference type="InterPro" id="IPR013762">
    <property type="entry name" value="Integrase-like_cat_sf"/>
</dbReference>
<proteinExistence type="predicted"/>
<dbReference type="GO" id="GO:0006310">
    <property type="term" value="P:DNA recombination"/>
    <property type="evidence" value="ECO:0007669"/>
    <property type="project" value="UniProtKB-KW"/>
</dbReference>
<dbReference type="RefSeq" id="WP_034775303.1">
    <property type="nucleotide sequence ID" value="NZ_JPER01000003.1"/>
</dbReference>
<dbReference type="STRING" id="435908.IDSA_06805"/>
<evidence type="ECO:0000313" key="2">
    <source>
        <dbReference type="EMBL" id="KFZ30794.1"/>
    </source>
</evidence>
<keyword evidence="1" id="KW-0233">DNA recombination</keyword>
<dbReference type="Gene3D" id="1.10.443.10">
    <property type="entry name" value="Intergrase catalytic core"/>
    <property type="match status" value="1"/>
</dbReference>
<dbReference type="GO" id="GO:0003677">
    <property type="term" value="F:DNA binding"/>
    <property type="evidence" value="ECO:0007669"/>
    <property type="project" value="InterPro"/>
</dbReference>
<evidence type="ECO:0000256" key="1">
    <source>
        <dbReference type="ARBA" id="ARBA00023172"/>
    </source>
</evidence>
<sequence length="470" mass="55118">MILPEHKRLKPNSSRYSKLHEIKRSKLASSSKDRLSMATLLELVRYCDKHRRKSNWFANLALLSLVTGYSFTKLLSNEHRIERTGLGVAKFYSSWNIAQTPELALSALTLVSIERDGHVVVPEWLAEPVMKMREEGITADDCTKKFKFFLTNVKPNTEEHVTPARLANVLGYQKHQFGLSSFELSFIMNESKDTYSQNSYIAFHALPLLERHVAFMEQYIDVTDVRNYLASNVPKDLRFGSPRVLTRDSVIALFDYLRSKLKSALQFRYDYAAIHNCYTDYVINLLQLATLHRPHANIFRTLEFFDFNANTVEILDKDLGSNRLIPLCDYALRELKQYLKYLRSLERLVRFDSPSVADSLRKTLKGKENLFREWRGDVLLDDFQSLTNVYQRDKTYGSNWHRHFMMTLLFDRGVDRYAINIYSGHQLKHEHIYERSKSTEFDQLREVSKVIEGIIMEMNLFRPTNMHEYF</sequence>
<dbReference type="InterPro" id="IPR011010">
    <property type="entry name" value="DNA_brk_join_enz"/>
</dbReference>
<protein>
    <submittedName>
        <fullName evidence="2">Uncharacterized protein</fullName>
    </submittedName>
</protein>
<dbReference type="EMBL" id="JPER01000003">
    <property type="protein sequence ID" value="KFZ30794.1"/>
    <property type="molecule type" value="Genomic_DNA"/>
</dbReference>
<comment type="caution">
    <text evidence="2">The sequence shown here is derived from an EMBL/GenBank/DDBJ whole genome shotgun (WGS) entry which is preliminary data.</text>
</comment>
<dbReference type="Proteomes" id="UP000054363">
    <property type="component" value="Unassembled WGS sequence"/>
</dbReference>
<dbReference type="GO" id="GO:0015074">
    <property type="term" value="P:DNA integration"/>
    <property type="evidence" value="ECO:0007669"/>
    <property type="project" value="InterPro"/>
</dbReference>
<gene>
    <name evidence="2" type="ORF">IDSA_06805</name>
</gene>
<evidence type="ECO:0000313" key="3">
    <source>
        <dbReference type="Proteomes" id="UP000054363"/>
    </source>
</evidence>
<reference evidence="2 3" key="1">
    <citation type="submission" date="2014-06" db="EMBL/GenBank/DDBJ databases">
        <title>The draft genome sequence of Idiomarina salinarum ISL-52.</title>
        <authorList>
            <person name="Du J."/>
            <person name="Shao Z."/>
        </authorList>
    </citation>
    <scope>NUCLEOTIDE SEQUENCE [LARGE SCALE GENOMIC DNA]</scope>
    <source>
        <strain evidence="2 3">ISL-52</strain>
    </source>
</reference>
<dbReference type="SUPFAM" id="SSF56349">
    <property type="entry name" value="DNA breaking-rejoining enzymes"/>
    <property type="match status" value="1"/>
</dbReference>